<evidence type="ECO:0000256" key="2">
    <source>
        <dbReference type="SAM" id="SignalP"/>
    </source>
</evidence>
<dbReference type="InterPro" id="IPR052823">
    <property type="entry name" value="SXP/RAL-2_related"/>
</dbReference>
<protein>
    <submittedName>
        <fullName evidence="3">Uncharacterized protein</fullName>
    </submittedName>
</protein>
<reference evidence="3" key="2">
    <citation type="submission" date="2022-06" db="UniProtKB">
        <authorList>
            <consortium name="EnsemblMetazoa"/>
        </authorList>
    </citation>
    <scope>IDENTIFICATION</scope>
    <source>
        <strain evidence="3">DF5081</strain>
    </source>
</reference>
<evidence type="ECO:0000313" key="3">
    <source>
        <dbReference type="EnsemblMetazoa" id="CJA17442.1"/>
    </source>
</evidence>
<name>A0A8R1I7U3_CAEJA</name>
<feature type="region of interest" description="Disordered" evidence="1">
    <location>
        <begin position="144"/>
        <end position="165"/>
    </location>
</feature>
<dbReference type="AlphaFoldDB" id="A0A8R1I7U3"/>
<feature type="chain" id="PRO_5035750253" evidence="2">
    <location>
        <begin position="19"/>
        <end position="209"/>
    </location>
</feature>
<proteinExistence type="predicted"/>
<evidence type="ECO:0000256" key="1">
    <source>
        <dbReference type="SAM" id="MobiDB-lite"/>
    </source>
</evidence>
<dbReference type="Proteomes" id="UP000005237">
    <property type="component" value="Unassembled WGS sequence"/>
</dbReference>
<evidence type="ECO:0000313" key="4">
    <source>
        <dbReference type="Proteomes" id="UP000005237"/>
    </source>
</evidence>
<sequence length="209" mass="23908">MISKIALSVLLLAVVAEAKPCFGRCGGRPQPPPCGIPPFLDELPADAQAKITEIWKNYKEGDKCYEEHGLTREIVDALPKEVRKNITKRPPLPFLKGLPKETLAKFDAIFKDKSIPWSEKPEKVIALAEEVLTGDNLKKFQEYKEKKEQEDKEYKEKEEKLSPAAKEVNEKLEALGKQKFEILDGLDEDVKDELFDLWKSRPRGPRRHQ</sequence>
<keyword evidence="2" id="KW-0732">Signal</keyword>
<feature type="signal peptide" evidence="2">
    <location>
        <begin position="1"/>
        <end position="18"/>
    </location>
</feature>
<reference evidence="4" key="1">
    <citation type="submission" date="2010-08" db="EMBL/GenBank/DDBJ databases">
        <authorList>
            <consortium name="Caenorhabditis japonica Sequencing Consortium"/>
            <person name="Wilson R.K."/>
        </authorList>
    </citation>
    <scope>NUCLEOTIDE SEQUENCE [LARGE SCALE GENOMIC DNA]</scope>
    <source>
        <strain evidence="4">DF5081</strain>
    </source>
</reference>
<keyword evidence="4" id="KW-1185">Reference proteome</keyword>
<dbReference type="PANTHER" id="PTHR21593:SF36">
    <property type="entry name" value="DUF148 DOMAIN-CONTAINING PROTEIN-RELATED"/>
    <property type="match status" value="1"/>
</dbReference>
<organism evidence="3 4">
    <name type="scientific">Caenorhabditis japonica</name>
    <dbReference type="NCBI Taxonomy" id="281687"/>
    <lineage>
        <taxon>Eukaryota</taxon>
        <taxon>Metazoa</taxon>
        <taxon>Ecdysozoa</taxon>
        <taxon>Nematoda</taxon>
        <taxon>Chromadorea</taxon>
        <taxon>Rhabditida</taxon>
        <taxon>Rhabditina</taxon>
        <taxon>Rhabditomorpha</taxon>
        <taxon>Rhabditoidea</taxon>
        <taxon>Rhabditidae</taxon>
        <taxon>Peloderinae</taxon>
        <taxon>Caenorhabditis</taxon>
    </lineage>
</organism>
<dbReference type="EnsemblMetazoa" id="CJA17442.1">
    <property type="protein sequence ID" value="CJA17442.1"/>
    <property type="gene ID" value="WBGene00136646"/>
</dbReference>
<dbReference type="PANTHER" id="PTHR21593">
    <property type="entry name" value="PRION-LIKE- Q/N-RICH -DOMAIN-BEARING PROTEIN PROTEIN"/>
    <property type="match status" value="1"/>
</dbReference>
<accession>A0A8R1I7U3</accession>